<comment type="subcellular location">
    <subcellularLocation>
        <location evidence="1">Cell inner membrane</location>
        <topology evidence="1">Multi-pass membrane protein</topology>
    </subcellularLocation>
</comment>
<accession>A0A7I8DAM1</accession>
<evidence type="ECO:0000256" key="3">
    <source>
        <dbReference type="ARBA" id="ARBA00022475"/>
    </source>
</evidence>
<dbReference type="InterPro" id="IPR007387">
    <property type="entry name" value="TRAP_DctQ"/>
</dbReference>
<keyword evidence="4" id="KW-0997">Cell inner membrane</keyword>
<keyword evidence="6 9" id="KW-1133">Transmembrane helix</keyword>
<feature type="transmembrane region" description="Helical" evidence="9">
    <location>
        <begin position="14"/>
        <end position="35"/>
    </location>
</feature>
<dbReference type="EMBL" id="AP023366">
    <property type="protein sequence ID" value="BCJ86402.1"/>
    <property type="molecule type" value="Genomic_DNA"/>
</dbReference>
<evidence type="ECO:0000259" key="10">
    <source>
        <dbReference type="Pfam" id="PF04290"/>
    </source>
</evidence>
<sequence>MEKLKKGYAVFEDYLSGTLLAVGLALIFYGVVMRYFMNDPKSWVDEISGYLVVWGTLTGAAVALREGHHIQVDILYDRVPDSVKRIFNIFSNLLGVLFCVCFIFFGSKLLNLYMLTQQQSTDTGVYLWIVYLVIPLSGIMLGIRFLENLIINLRGELK</sequence>
<keyword evidence="5 9" id="KW-0812">Transmembrane</keyword>
<dbReference type="AlphaFoldDB" id="A0A7I8DAM1"/>
<dbReference type="Proteomes" id="UP000593802">
    <property type="component" value="Chromosome"/>
</dbReference>
<comment type="similarity">
    <text evidence="8">Belongs to the TRAP transporter small permease family.</text>
</comment>
<keyword evidence="7 9" id="KW-0472">Membrane</keyword>
<evidence type="ECO:0000256" key="6">
    <source>
        <dbReference type="ARBA" id="ARBA00022989"/>
    </source>
</evidence>
<keyword evidence="12" id="KW-1185">Reference proteome</keyword>
<dbReference type="Pfam" id="PF04290">
    <property type="entry name" value="DctQ"/>
    <property type="match status" value="1"/>
</dbReference>
<evidence type="ECO:0000313" key="11">
    <source>
        <dbReference type="EMBL" id="BCJ86402.1"/>
    </source>
</evidence>
<feature type="transmembrane region" description="Helical" evidence="9">
    <location>
        <begin position="125"/>
        <end position="146"/>
    </location>
</feature>
<dbReference type="RefSeq" id="WP_200760409.1">
    <property type="nucleotide sequence ID" value="NZ_AP023366.1"/>
</dbReference>
<dbReference type="PANTHER" id="PTHR35011">
    <property type="entry name" value="2,3-DIKETO-L-GULONATE TRAP TRANSPORTER SMALL PERMEASE PROTEIN YIAM"/>
    <property type="match status" value="1"/>
</dbReference>
<evidence type="ECO:0000256" key="9">
    <source>
        <dbReference type="SAM" id="Phobius"/>
    </source>
</evidence>
<gene>
    <name evidence="11" type="ORF">skT53_13870</name>
</gene>
<feature type="domain" description="Tripartite ATP-independent periplasmic transporters DctQ component" evidence="10">
    <location>
        <begin position="25"/>
        <end position="153"/>
    </location>
</feature>
<dbReference type="GO" id="GO:0005886">
    <property type="term" value="C:plasma membrane"/>
    <property type="evidence" value="ECO:0007669"/>
    <property type="project" value="UniProtKB-SubCell"/>
</dbReference>
<dbReference type="KEGG" id="eff:skT53_13870"/>
<protein>
    <submittedName>
        <fullName evidence="11">TRAP transporter permease</fullName>
    </submittedName>
</protein>
<feature type="transmembrane region" description="Helical" evidence="9">
    <location>
        <begin position="86"/>
        <end position="105"/>
    </location>
</feature>
<evidence type="ECO:0000256" key="7">
    <source>
        <dbReference type="ARBA" id="ARBA00023136"/>
    </source>
</evidence>
<evidence type="ECO:0000256" key="4">
    <source>
        <dbReference type="ARBA" id="ARBA00022519"/>
    </source>
</evidence>
<keyword evidence="2" id="KW-0813">Transport</keyword>
<evidence type="ECO:0000256" key="2">
    <source>
        <dbReference type="ARBA" id="ARBA00022448"/>
    </source>
</evidence>
<evidence type="ECO:0000313" key="12">
    <source>
        <dbReference type="Proteomes" id="UP000593802"/>
    </source>
</evidence>
<organism evidence="11 12">
    <name type="scientific">Effusibacillus dendaii</name>
    <dbReference type="NCBI Taxonomy" id="2743772"/>
    <lineage>
        <taxon>Bacteria</taxon>
        <taxon>Bacillati</taxon>
        <taxon>Bacillota</taxon>
        <taxon>Bacilli</taxon>
        <taxon>Bacillales</taxon>
        <taxon>Alicyclobacillaceae</taxon>
        <taxon>Effusibacillus</taxon>
    </lineage>
</organism>
<dbReference type="PANTHER" id="PTHR35011:SF2">
    <property type="entry name" value="2,3-DIKETO-L-GULONATE TRAP TRANSPORTER SMALL PERMEASE PROTEIN YIAM"/>
    <property type="match status" value="1"/>
</dbReference>
<reference evidence="11 12" key="1">
    <citation type="submission" date="2020-08" db="EMBL/GenBank/DDBJ databases">
        <title>Complete Genome Sequence of Effusibacillus dendaii Strain skT53, Isolated from Farmland soil.</title>
        <authorList>
            <person name="Konishi T."/>
            <person name="Kawasaki H."/>
        </authorList>
    </citation>
    <scope>NUCLEOTIDE SEQUENCE [LARGE SCALE GENOMIC DNA]</scope>
    <source>
        <strain evidence="12">skT53</strain>
    </source>
</reference>
<name>A0A7I8DAM1_9BACL</name>
<dbReference type="InterPro" id="IPR055348">
    <property type="entry name" value="DctQ"/>
</dbReference>
<keyword evidence="3" id="KW-1003">Cell membrane</keyword>
<evidence type="ECO:0000256" key="1">
    <source>
        <dbReference type="ARBA" id="ARBA00004429"/>
    </source>
</evidence>
<dbReference type="GO" id="GO:0022857">
    <property type="term" value="F:transmembrane transporter activity"/>
    <property type="evidence" value="ECO:0007669"/>
    <property type="project" value="TreeGrafter"/>
</dbReference>
<evidence type="ECO:0000256" key="8">
    <source>
        <dbReference type="ARBA" id="ARBA00038436"/>
    </source>
</evidence>
<proteinExistence type="inferred from homology"/>
<dbReference type="GO" id="GO:0015740">
    <property type="term" value="P:C4-dicarboxylate transport"/>
    <property type="evidence" value="ECO:0007669"/>
    <property type="project" value="TreeGrafter"/>
</dbReference>
<evidence type="ECO:0000256" key="5">
    <source>
        <dbReference type="ARBA" id="ARBA00022692"/>
    </source>
</evidence>